<accession>A0A9Q1GG47</accession>
<comment type="caution">
    <text evidence="1">The sequence shown here is derived from an EMBL/GenBank/DDBJ whole genome shotgun (WGS) entry which is preliminary data.</text>
</comment>
<protein>
    <recommendedName>
        <fullName evidence="3">Endonuclease/exonuclease/phosphatase domain-containing protein</fullName>
    </recommendedName>
</protein>
<dbReference type="Gene3D" id="3.60.10.10">
    <property type="entry name" value="Endonuclease/exonuclease/phosphatase"/>
    <property type="match status" value="2"/>
</dbReference>
<dbReference type="AlphaFoldDB" id="A0A9Q1GG47"/>
<dbReference type="Proteomes" id="UP001153076">
    <property type="component" value="Unassembled WGS sequence"/>
</dbReference>
<dbReference type="InterPro" id="IPR036691">
    <property type="entry name" value="Endo/exonu/phosph_ase_sf"/>
</dbReference>
<gene>
    <name evidence="1" type="ORF">Cgig2_028801</name>
</gene>
<reference evidence="1" key="1">
    <citation type="submission" date="2022-04" db="EMBL/GenBank/DDBJ databases">
        <title>Carnegiea gigantea Genome sequencing and assembly v2.</title>
        <authorList>
            <person name="Copetti D."/>
            <person name="Sanderson M.J."/>
            <person name="Burquez A."/>
            <person name="Wojciechowski M.F."/>
        </authorList>
    </citation>
    <scope>NUCLEOTIDE SEQUENCE</scope>
    <source>
        <strain evidence="1">SGP5-SGP5p</strain>
        <tissue evidence="1">Aerial part</tissue>
    </source>
</reference>
<proteinExistence type="predicted"/>
<organism evidence="1 2">
    <name type="scientific">Carnegiea gigantea</name>
    <dbReference type="NCBI Taxonomy" id="171969"/>
    <lineage>
        <taxon>Eukaryota</taxon>
        <taxon>Viridiplantae</taxon>
        <taxon>Streptophyta</taxon>
        <taxon>Embryophyta</taxon>
        <taxon>Tracheophyta</taxon>
        <taxon>Spermatophyta</taxon>
        <taxon>Magnoliopsida</taxon>
        <taxon>eudicotyledons</taxon>
        <taxon>Gunneridae</taxon>
        <taxon>Pentapetalae</taxon>
        <taxon>Caryophyllales</taxon>
        <taxon>Cactineae</taxon>
        <taxon>Cactaceae</taxon>
        <taxon>Cactoideae</taxon>
        <taxon>Echinocereeae</taxon>
        <taxon>Carnegiea</taxon>
    </lineage>
</organism>
<name>A0A9Q1GG47_9CARY</name>
<dbReference type="PANTHER" id="PTHR33710:SF64">
    <property type="entry name" value="ENDONUCLEASE_EXONUCLEASE_PHOSPHATASE DOMAIN-CONTAINING PROTEIN"/>
    <property type="match status" value="1"/>
</dbReference>
<evidence type="ECO:0000313" key="2">
    <source>
        <dbReference type="Proteomes" id="UP001153076"/>
    </source>
</evidence>
<dbReference type="OrthoDB" id="1742302at2759"/>
<sequence>MQQTLNCHKGCKQLQGGVHMVSVSSWNIRGLNWPNKQEDVHSFLQFNKVGLIGLLETKVKEKNLKEDLWVDLQTLTQSINEAWCILGGFNNMLYKDDRKGGTEDHEVNDLTNLIEQCDLQELRWIGSYFSWSNKRVWSRIDRVFTNVLWYEIMDFTQTHYLPSSLSDHTPLLIQFSSSPRPLARFQFCDMWIKHKDFSHRLASIPSSHTTLPKMQHLKIYLDKLRPKLELTTLQSKLTEDSSNAHLIQQEQDLKKKYIDIISSSISLIQQQSKIGWIKYGDDNTRLFHTRARQRKLSSYIYSLADDGGRYVEGFD</sequence>
<evidence type="ECO:0008006" key="3">
    <source>
        <dbReference type="Google" id="ProtNLM"/>
    </source>
</evidence>
<dbReference type="PANTHER" id="PTHR33710">
    <property type="entry name" value="BNAC02G09200D PROTEIN"/>
    <property type="match status" value="1"/>
</dbReference>
<dbReference type="SUPFAM" id="SSF56219">
    <property type="entry name" value="DNase I-like"/>
    <property type="match status" value="1"/>
</dbReference>
<keyword evidence="2" id="KW-1185">Reference proteome</keyword>
<evidence type="ECO:0000313" key="1">
    <source>
        <dbReference type="EMBL" id="KAJ8419711.1"/>
    </source>
</evidence>
<dbReference type="EMBL" id="JAKOGI010004565">
    <property type="protein sequence ID" value="KAJ8419711.1"/>
    <property type="molecule type" value="Genomic_DNA"/>
</dbReference>